<name>A0AA51N6K5_9BACT</name>
<sequence>MTSIFNRVYSYREREKKNNRENFLTEILAFCLQLDRRFRDDFFKLINHPISESLNVITQKTFSEGIPDIVLIDQKIKSFLLIESKIEHHERANQLDDYKKILQNNHHNYRKHLVYITKYYDSNHSKIPVQDKIYFTALKWVNIYSLINSDNSEITQQLQQYLKEEEMNDTKNFNYNDLMAMITIPKTISKMDEVFSHIKPTYMKHLGSFPATSRGTKLPYSWYGLSDERTFKSYRYWINTGFRWFYEDETIYVGIRIWISNESIEFIDTLKSNLETVEDSGETTTSWVHYSDDKGVVIENYRYLTDFMSTEVDQLPSIATYLNNTLQELAALPVQ</sequence>
<dbReference type="EMBL" id="CP129970">
    <property type="protein sequence ID" value="WMN06899.1"/>
    <property type="molecule type" value="Genomic_DNA"/>
</dbReference>
<dbReference type="Proteomes" id="UP001244443">
    <property type="component" value="Chromosome"/>
</dbReference>
<organism evidence="1 2">
    <name type="scientific">Marivirga arenosa</name>
    <dbReference type="NCBI Taxonomy" id="3059076"/>
    <lineage>
        <taxon>Bacteria</taxon>
        <taxon>Pseudomonadati</taxon>
        <taxon>Bacteroidota</taxon>
        <taxon>Cytophagia</taxon>
        <taxon>Cytophagales</taxon>
        <taxon>Marivirgaceae</taxon>
        <taxon>Marivirga</taxon>
    </lineage>
</organism>
<evidence type="ECO:0000313" key="1">
    <source>
        <dbReference type="EMBL" id="WMN06899.1"/>
    </source>
</evidence>
<accession>A0AA51N6K5</accession>
<dbReference type="RefSeq" id="WP_308356879.1">
    <property type="nucleotide sequence ID" value="NZ_CP129970.2"/>
</dbReference>
<keyword evidence="2" id="KW-1185">Reference proteome</keyword>
<protein>
    <submittedName>
        <fullName evidence="1">PD-(D/E)XK nuclease family protein</fullName>
    </submittedName>
</protein>
<proteinExistence type="predicted"/>
<dbReference type="AlphaFoldDB" id="A0AA51N6K5"/>
<evidence type="ECO:0000313" key="2">
    <source>
        <dbReference type="Proteomes" id="UP001244443"/>
    </source>
</evidence>
<reference evidence="1" key="1">
    <citation type="submission" date="2023-08" db="EMBL/GenBank/DDBJ databases">
        <title>Comparative genomics and taxonomic characterization of three novel marine species of genus Marivirga.</title>
        <authorList>
            <person name="Muhammad N."/>
            <person name="Kim S.-G."/>
        </authorList>
    </citation>
    <scope>NUCLEOTIDE SEQUENCE [LARGE SCALE GENOMIC DNA]</scope>
    <source>
        <strain evidence="1">ABR2-2</strain>
    </source>
</reference>
<gene>
    <name evidence="1" type="ORF">QYS48_34165</name>
</gene>